<accession>A0A521B368</accession>
<evidence type="ECO:0000256" key="1">
    <source>
        <dbReference type="SAM" id="MobiDB-lite"/>
    </source>
</evidence>
<organism evidence="2 3">
    <name type="scientific">Geodermatophilus aquaeductus</name>
    <dbReference type="NCBI Taxonomy" id="1564161"/>
    <lineage>
        <taxon>Bacteria</taxon>
        <taxon>Bacillati</taxon>
        <taxon>Actinomycetota</taxon>
        <taxon>Actinomycetes</taxon>
        <taxon>Geodermatophilales</taxon>
        <taxon>Geodermatophilaceae</taxon>
        <taxon>Geodermatophilus</taxon>
    </lineage>
</organism>
<dbReference type="EMBL" id="FXTJ01000001">
    <property type="protein sequence ID" value="SMO41485.1"/>
    <property type="molecule type" value="Genomic_DNA"/>
</dbReference>
<keyword evidence="3" id="KW-1185">Reference proteome</keyword>
<feature type="region of interest" description="Disordered" evidence="1">
    <location>
        <begin position="96"/>
        <end position="118"/>
    </location>
</feature>
<dbReference type="Proteomes" id="UP000317484">
    <property type="component" value="Unassembled WGS sequence"/>
</dbReference>
<feature type="region of interest" description="Disordered" evidence="1">
    <location>
        <begin position="53"/>
        <end position="72"/>
    </location>
</feature>
<evidence type="ECO:0000313" key="3">
    <source>
        <dbReference type="Proteomes" id="UP000317484"/>
    </source>
</evidence>
<reference evidence="2 3" key="1">
    <citation type="submission" date="2017-05" db="EMBL/GenBank/DDBJ databases">
        <authorList>
            <person name="Varghese N."/>
            <person name="Submissions S."/>
        </authorList>
    </citation>
    <scope>NUCLEOTIDE SEQUENCE [LARGE SCALE GENOMIC DNA]</scope>
    <source>
        <strain evidence="2 3">DSM 46834</strain>
    </source>
</reference>
<gene>
    <name evidence="2" type="ORF">SAMN06273567_101528</name>
</gene>
<dbReference type="AlphaFoldDB" id="A0A521B368"/>
<feature type="compositionally biased region" description="Acidic residues" evidence="1">
    <location>
        <begin position="99"/>
        <end position="118"/>
    </location>
</feature>
<name>A0A521B368_9ACTN</name>
<proteinExistence type="predicted"/>
<dbReference type="RefSeq" id="WP_142456772.1">
    <property type="nucleotide sequence ID" value="NZ_FXTJ01000001.1"/>
</dbReference>
<evidence type="ECO:0000313" key="2">
    <source>
        <dbReference type="EMBL" id="SMO41485.1"/>
    </source>
</evidence>
<sequence>MERRTKVIGTVVVGVALAAGGIGVAAASGGGDAAEVPDVAITGPDLERASGAALAHTGGGEVTGTEVGDEESRYEVEVTLPDGRQVDVQLDEEFRVVGDETDDETEDGTDDGDDGGGG</sequence>
<protein>
    <submittedName>
        <fullName evidence="2">Peptidase propeptide and YPEB domain-containing protein</fullName>
    </submittedName>
</protein>
<dbReference type="Gene3D" id="3.30.505.20">
    <property type="match status" value="1"/>
</dbReference>